<dbReference type="Proteomes" id="UP000054988">
    <property type="component" value="Unassembled WGS sequence"/>
</dbReference>
<dbReference type="AlphaFoldDB" id="A0A0W0FME7"/>
<comment type="caution">
    <text evidence="2">The sequence shown here is derived from an EMBL/GenBank/DDBJ whole genome shotgun (WGS) entry which is preliminary data.</text>
</comment>
<evidence type="ECO:0000256" key="1">
    <source>
        <dbReference type="SAM" id="MobiDB-lite"/>
    </source>
</evidence>
<sequence length="114" mass="12574">MSASVWDDENVSEPVEEAEWRAMIKEIHEFLCALSADYLRLDIFLDIAVSDEGRLDFLEQTIPGAHTLLTTISMGVTMTTTNTETESNEVTVSSEVEDPDELAPVYVGPPEGIP</sequence>
<organism evidence="2 3">
    <name type="scientific">Moniliophthora roreri</name>
    <name type="common">Frosty pod rot fungus</name>
    <name type="synonym">Monilia roreri</name>
    <dbReference type="NCBI Taxonomy" id="221103"/>
    <lineage>
        <taxon>Eukaryota</taxon>
        <taxon>Fungi</taxon>
        <taxon>Dikarya</taxon>
        <taxon>Basidiomycota</taxon>
        <taxon>Agaricomycotina</taxon>
        <taxon>Agaricomycetes</taxon>
        <taxon>Agaricomycetidae</taxon>
        <taxon>Agaricales</taxon>
        <taxon>Marasmiineae</taxon>
        <taxon>Marasmiaceae</taxon>
        <taxon>Moniliophthora</taxon>
    </lineage>
</organism>
<dbReference type="EMBL" id="LATX01001846">
    <property type="protein sequence ID" value="KTB37497.1"/>
    <property type="molecule type" value="Genomic_DNA"/>
</dbReference>
<proteinExistence type="predicted"/>
<feature type="region of interest" description="Disordered" evidence="1">
    <location>
        <begin position="82"/>
        <end position="114"/>
    </location>
</feature>
<evidence type="ECO:0000313" key="2">
    <source>
        <dbReference type="EMBL" id="KTB37497.1"/>
    </source>
</evidence>
<gene>
    <name evidence="2" type="ORF">WG66_9981</name>
</gene>
<evidence type="ECO:0000313" key="3">
    <source>
        <dbReference type="Proteomes" id="UP000054988"/>
    </source>
</evidence>
<reference evidence="2 3" key="1">
    <citation type="submission" date="2015-12" db="EMBL/GenBank/DDBJ databases">
        <title>Draft genome sequence of Moniliophthora roreri, the causal agent of frosty pod rot of cacao.</title>
        <authorList>
            <person name="Aime M.C."/>
            <person name="Diaz-Valderrama J.R."/>
            <person name="Kijpornyongpan T."/>
            <person name="Phillips-Mora W."/>
        </authorList>
    </citation>
    <scope>NUCLEOTIDE SEQUENCE [LARGE SCALE GENOMIC DNA]</scope>
    <source>
        <strain evidence="2 3">MCA 2952</strain>
    </source>
</reference>
<protein>
    <submittedName>
        <fullName evidence="2">Uncharacterized protein</fullName>
    </submittedName>
</protein>
<accession>A0A0W0FME7</accession>
<name>A0A0W0FME7_MONRR</name>
<feature type="compositionally biased region" description="Low complexity" evidence="1">
    <location>
        <begin position="82"/>
        <end position="94"/>
    </location>
</feature>